<evidence type="ECO:0000256" key="1">
    <source>
        <dbReference type="SAM" id="MobiDB-lite"/>
    </source>
</evidence>
<keyword evidence="3" id="KW-1185">Reference proteome</keyword>
<gene>
    <name evidence="2" type="ORF">PoB_002768500</name>
</gene>
<dbReference type="EMBL" id="BLXT01003199">
    <property type="protein sequence ID" value="GFO01180.1"/>
    <property type="molecule type" value="Genomic_DNA"/>
</dbReference>
<feature type="region of interest" description="Disordered" evidence="1">
    <location>
        <begin position="84"/>
        <end position="129"/>
    </location>
</feature>
<evidence type="ECO:0000313" key="2">
    <source>
        <dbReference type="EMBL" id="GFO01180.1"/>
    </source>
</evidence>
<comment type="caution">
    <text evidence="2">The sequence shown here is derived from an EMBL/GenBank/DDBJ whole genome shotgun (WGS) entry which is preliminary data.</text>
</comment>
<accession>A0AAV3ZZ88</accession>
<feature type="region of interest" description="Disordered" evidence="1">
    <location>
        <begin position="231"/>
        <end position="250"/>
    </location>
</feature>
<feature type="region of interest" description="Disordered" evidence="1">
    <location>
        <begin position="267"/>
        <end position="307"/>
    </location>
</feature>
<dbReference type="Proteomes" id="UP000735302">
    <property type="component" value="Unassembled WGS sequence"/>
</dbReference>
<organism evidence="2 3">
    <name type="scientific">Plakobranchus ocellatus</name>
    <dbReference type="NCBI Taxonomy" id="259542"/>
    <lineage>
        <taxon>Eukaryota</taxon>
        <taxon>Metazoa</taxon>
        <taxon>Spiralia</taxon>
        <taxon>Lophotrochozoa</taxon>
        <taxon>Mollusca</taxon>
        <taxon>Gastropoda</taxon>
        <taxon>Heterobranchia</taxon>
        <taxon>Euthyneura</taxon>
        <taxon>Panpulmonata</taxon>
        <taxon>Sacoglossa</taxon>
        <taxon>Placobranchoidea</taxon>
        <taxon>Plakobranchidae</taxon>
        <taxon>Plakobranchus</taxon>
    </lineage>
</organism>
<reference evidence="2 3" key="1">
    <citation type="journal article" date="2021" name="Elife">
        <title>Chloroplast acquisition without the gene transfer in kleptoplastic sea slugs, Plakobranchus ocellatus.</title>
        <authorList>
            <person name="Maeda T."/>
            <person name="Takahashi S."/>
            <person name="Yoshida T."/>
            <person name="Shimamura S."/>
            <person name="Takaki Y."/>
            <person name="Nagai Y."/>
            <person name="Toyoda A."/>
            <person name="Suzuki Y."/>
            <person name="Arimoto A."/>
            <person name="Ishii H."/>
            <person name="Satoh N."/>
            <person name="Nishiyama T."/>
            <person name="Hasebe M."/>
            <person name="Maruyama T."/>
            <person name="Minagawa J."/>
            <person name="Obokata J."/>
            <person name="Shigenobu S."/>
        </authorList>
    </citation>
    <scope>NUCLEOTIDE SEQUENCE [LARGE SCALE GENOMIC DNA]</scope>
</reference>
<sequence>MMSILHGESLPQCLVSVAECRKQTEALKLGMCKTFQYSQELTGRSTRQSERLAAKRRAKLDQGESSSANIGQMDNFSDLHQTCVNFKGNAGSPSKPSSASTQPFPPHPPPAPPLPPLLTSQVKSCHSPDVSAKVTRATVLASVNNTQLTAMDNNGNPAGSKKASTPSEQVCKAENQENDSANFVTPMLTKRILRHKRSSSNSSTGSNSSQLSLANVHLELKSSNPLTRLRSTQVNRSPGGTPVRVPGEYQPTEPLHKALLSAMKAKFKNVSTPSPGRRSAAGSGRASAASSVSTSANNSSFGVAQSP</sequence>
<protein>
    <submittedName>
        <fullName evidence="2">Uncharacterized protein</fullName>
    </submittedName>
</protein>
<feature type="compositionally biased region" description="Polar residues" evidence="1">
    <location>
        <begin position="91"/>
        <end position="102"/>
    </location>
</feature>
<dbReference type="AlphaFoldDB" id="A0AAV3ZZ88"/>
<feature type="compositionally biased region" description="Low complexity" evidence="1">
    <location>
        <begin position="274"/>
        <end position="300"/>
    </location>
</feature>
<evidence type="ECO:0000313" key="3">
    <source>
        <dbReference type="Proteomes" id="UP000735302"/>
    </source>
</evidence>
<proteinExistence type="predicted"/>
<feature type="compositionally biased region" description="Pro residues" evidence="1">
    <location>
        <begin position="103"/>
        <end position="116"/>
    </location>
</feature>
<name>A0AAV3ZZ88_9GAST</name>